<sequence length="176" mass="20290">MKDRYIVDTNVLIAASAGHPSNPKDIDATPQDPLLRKTIWEWLSRFTDSDSRMVLDEGLKIQDEYQNKLSHNDFGLQVLIHKWSHAQVDNVPIDYDDDENACIPLTLETVVHDLADRKMVATALACDYLYGEGCVAFAGDTDWHEWEAELLRHRVLLEPIIEAWSRAKYLEKLQRK</sequence>
<reference evidence="1" key="1">
    <citation type="submission" date="2023-05" db="EMBL/GenBank/DDBJ databases">
        <title>Colonisation of extended spectrum b-lactamase- and carbapenemase-producing bacteria on hospital surfaces from low- and middle-income countries.</title>
        <authorList>
            <person name="Nieto-Rosado M."/>
            <person name="Sands K."/>
            <person name="Iregbu K."/>
            <person name="Zahra R."/>
            <person name="Mazarati J.B."/>
            <person name="Mehtar S."/>
            <person name="Barnards-Group B."/>
            <person name="Walsh T.R."/>
        </authorList>
    </citation>
    <scope>NUCLEOTIDE SEQUENCE</scope>
    <source>
        <strain evidence="1">PP-E493</strain>
    </source>
</reference>
<gene>
    <name evidence="1" type="ORF">QM089_19320</name>
</gene>
<organism evidence="1 2">
    <name type="scientific">Shewanella xiamenensis</name>
    <dbReference type="NCBI Taxonomy" id="332186"/>
    <lineage>
        <taxon>Bacteria</taxon>
        <taxon>Pseudomonadati</taxon>
        <taxon>Pseudomonadota</taxon>
        <taxon>Gammaproteobacteria</taxon>
        <taxon>Alteromonadales</taxon>
        <taxon>Shewanellaceae</taxon>
        <taxon>Shewanella</taxon>
    </lineage>
</organism>
<name>A0AAE4TQL1_9GAMM</name>
<protein>
    <submittedName>
        <fullName evidence="1">Uncharacterized protein</fullName>
    </submittedName>
</protein>
<accession>A0AAE4TQL1</accession>
<dbReference type="AlphaFoldDB" id="A0AAE4TQL1"/>
<dbReference type="Proteomes" id="UP001187859">
    <property type="component" value="Unassembled WGS sequence"/>
</dbReference>
<comment type="caution">
    <text evidence="1">The sequence shown here is derived from an EMBL/GenBank/DDBJ whole genome shotgun (WGS) entry which is preliminary data.</text>
</comment>
<dbReference type="RefSeq" id="WP_317520726.1">
    <property type="nucleotide sequence ID" value="NZ_JASGOQ010000001.1"/>
</dbReference>
<dbReference type="EMBL" id="JASGOQ010000001">
    <property type="protein sequence ID" value="MDV5392349.1"/>
    <property type="molecule type" value="Genomic_DNA"/>
</dbReference>
<evidence type="ECO:0000313" key="2">
    <source>
        <dbReference type="Proteomes" id="UP001187859"/>
    </source>
</evidence>
<proteinExistence type="predicted"/>
<evidence type="ECO:0000313" key="1">
    <source>
        <dbReference type="EMBL" id="MDV5392349.1"/>
    </source>
</evidence>